<protein>
    <recommendedName>
        <fullName evidence="4">Ig-like domain-containing protein</fullName>
    </recommendedName>
</protein>
<organism evidence="2 3">
    <name type="scientific">Engelhardtia mirabilis</name>
    <dbReference type="NCBI Taxonomy" id="2528011"/>
    <lineage>
        <taxon>Bacteria</taxon>
        <taxon>Pseudomonadati</taxon>
        <taxon>Planctomycetota</taxon>
        <taxon>Planctomycetia</taxon>
        <taxon>Planctomycetia incertae sedis</taxon>
        <taxon>Engelhardtia</taxon>
    </lineage>
</organism>
<dbReference type="AlphaFoldDB" id="A0A518BMY9"/>
<dbReference type="EMBL" id="CP036287">
    <property type="protein sequence ID" value="QDU68350.1"/>
    <property type="molecule type" value="Genomic_DNA"/>
</dbReference>
<sequence precursor="true">MQAKSLVRLLFATALMAAPTAAQELPGSVTPLAPTGALSNSVGLSVVDDGLIGGAGSFEARFDPSGVTFVPVLGQQAPVEQTLTLSATSLRRVGASVDLKPVAPRAEGLVASYDRAEGVVERFEVTGEGLWHSVVLDRAPLGSGDLELRLTIGGVLRDRALGTADGGLEFDAGFGGVRYGALTGVDARGRTAPGSVRVEGTQLVLRLAADFVDSASYPMVLDPLIGTRFPVDSSTFDDAEPDVAWDASWGRFLVVWKRTFSAISSAIRGQVLIGDGTLDGGTVFFGSSGQVTRPQVANANYASTFVVVWRQTASGADSIRAQAFSPGVSGLTGVVPIAIGAAGSLSRPDVGGELLKVPFKQALVIWDRSGVGIEGVKLNVELDSTPTAVSAFTVATEVPLLSTVDSPSITRNAGNVGLYGVTYLRRASLIGGVSSVFAAVLDRDGTVVNPGQKITSAPSQEYEPEIEGGGVADSRWIVASSYEQTPGSGDYTVLLTPVVPGATTLTASPSQVLTQVAGAPRVALGWRPGKTYVAWRENGLFADALRVTGVDATTCLTCEASLLVEVLSAGDPTLALCTTASGGNYGEGRALLVWNEESVSPLSTDQDVQGQLLDAFTSTYSITDLGGGCGAGGTAVTPNPATIGNGYFQVLLQGASPLAPAAILNLSVTTAVPLACGPCLWVPFGTTFVQPVLGGGAGMVLAIPCNPALVAAQLDLQWTVLTPGSSPCALSPDVSVSNRMRLLLGS</sequence>
<evidence type="ECO:0000313" key="3">
    <source>
        <dbReference type="Proteomes" id="UP000316921"/>
    </source>
</evidence>
<feature type="signal peptide" evidence="1">
    <location>
        <begin position="1"/>
        <end position="17"/>
    </location>
</feature>
<evidence type="ECO:0000256" key="1">
    <source>
        <dbReference type="SAM" id="SignalP"/>
    </source>
</evidence>
<feature type="chain" id="PRO_5022131551" description="Ig-like domain-containing protein" evidence="1">
    <location>
        <begin position="18"/>
        <end position="746"/>
    </location>
</feature>
<dbReference type="Proteomes" id="UP000316921">
    <property type="component" value="Chromosome"/>
</dbReference>
<reference evidence="2 3" key="1">
    <citation type="submission" date="2019-02" db="EMBL/GenBank/DDBJ databases">
        <title>Deep-cultivation of Planctomycetes and their phenomic and genomic characterization uncovers novel biology.</title>
        <authorList>
            <person name="Wiegand S."/>
            <person name="Jogler M."/>
            <person name="Boedeker C."/>
            <person name="Pinto D."/>
            <person name="Vollmers J."/>
            <person name="Rivas-Marin E."/>
            <person name="Kohn T."/>
            <person name="Peeters S.H."/>
            <person name="Heuer A."/>
            <person name="Rast P."/>
            <person name="Oberbeckmann S."/>
            <person name="Bunk B."/>
            <person name="Jeske O."/>
            <person name="Meyerdierks A."/>
            <person name="Storesund J.E."/>
            <person name="Kallscheuer N."/>
            <person name="Luecker S."/>
            <person name="Lage O.M."/>
            <person name="Pohl T."/>
            <person name="Merkel B.J."/>
            <person name="Hornburger P."/>
            <person name="Mueller R.-W."/>
            <person name="Bruemmer F."/>
            <person name="Labrenz M."/>
            <person name="Spormann A.M."/>
            <person name="Op den Camp H."/>
            <person name="Overmann J."/>
            <person name="Amann R."/>
            <person name="Jetten M.S.M."/>
            <person name="Mascher T."/>
            <person name="Medema M.H."/>
            <person name="Devos D.P."/>
            <person name="Kaster A.-K."/>
            <person name="Ovreas L."/>
            <person name="Rohde M."/>
            <person name="Galperin M.Y."/>
            <person name="Jogler C."/>
        </authorList>
    </citation>
    <scope>NUCLEOTIDE SEQUENCE [LARGE SCALE GENOMIC DNA]</scope>
    <source>
        <strain evidence="2 3">Pla133</strain>
    </source>
</reference>
<evidence type="ECO:0008006" key="4">
    <source>
        <dbReference type="Google" id="ProtNLM"/>
    </source>
</evidence>
<gene>
    <name evidence="2" type="ORF">Pla133_34460</name>
</gene>
<accession>A0A518BMY9</accession>
<dbReference type="KEGG" id="pbap:Pla133_34460"/>
<dbReference type="RefSeq" id="WP_145067284.1">
    <property type="nucleotide sequence ID" value="NZ_CP036287.1"/>
</dbReference>
<keyword evidence="1" id="KW-0732">Signal</keyword>
<evidence type="ECO:0000313" key="2">
    <source>
        <dbReference type="EMBL" id="QDU68350.1"/>
    </source>
</evidence>
<name>A0A518BMY9_9BACT</name>
<keyword evidence="3" id="KW-1185">Reference proteome</keyword>
<proteinExistence type="predicted"/>